<dbReference type="PANTHER" id="PTHR11042:SF138">
    <property type="entry name" value="SERINE_THREONINE-PROTEIN KINASE IKS1-RELATED"/>
    <property type="match status" value="1"/>
</dbReference>
<dbReference type="CDD" id="cd00180">
    <property type="entry name" value="PKc"/>
    <property type="match status" value="1"/>
</dbReference>
<evidence type="ECO:0000259" key="7">
    <source>
        <dbReference type="PROSITE" id="PS50011"/>
    </source>
</evidence>
<evidence type="ECO:0000256" key="2">
    <source>
        <dbReference type="ARBA" id="ARBA00022741"/>
    </source>
</evidence>
<keyword evidence="3 8" id="KW-0418">Kinase</keyword>
<keyword evidence="1" id="KW-0808">Transferase</keyword>
<keyword evidence="9" id="KW-1185">Reference proteome</keyword>
<reference evidence="8" key="1">
    <citation type="journal article" date="2022" name="G3 (Bethesda)">
        <title>High quality genome of the basidiomycete yeast Dioszegia hungarica PDD-24b-2 isolated from cloud water.</title>
        <authorList>
            <person name="Jarrige D."/>
            <person name="Haridas S."/>
            <person name="Bleykasten-Grosshans C."/>
            <person name="Joly M."/>
            <person name="Nadalig T."/>
            <person name="Sancelme M."/>
            <person name="Vuilleumier S."/>
            <person name="Grigoriev I.V."/>
            <person name="Amato P."/>
            <person name="Bringel F."/>
        </authorList>
    </citation>
    <scope>NUCLEOTIDE SEQUENCE</scope>
    <source>
        <strain evidence="8">PDD-24b-2</strain>
    </source>
</reference>
<dbReference type="Gene3D" id="3.30.200.20">
    <property type="entry name" value="Phosphorylase Kinase, domain 1"/>
    <property type="match status" value="1"/>
</dbReference>
<dbReference type="PANTHER" id="PTHR11042">
    <property type="entry name" value="EUKARYOTIC TRANSLATION INITIATION FACTOR 2-ALPHA KINASE EIF2-ALPHA KINASE -RELATED"/>
    <property type="match status" value="1"/>
</dbReference>
<dbReference type="GeneID" id="77728688"/>
<evidence type="ECO:0000256" key="6">
    <source>
        <dbReference type="SAM" id="MobiDB-lite"/>
    </source>
</evidence>
<dbReference type="GO" id="GO:0005634">
    <property type="term" value="C:nucleus"/>
    <property type="evidence" value="ECO:0007669"/>
    <property type="project" value="TreeGrafter"/>
</dbReference>
<comment type="caution">
    <text evidence="8">The sequence shown here is derived from an EMBL/GenBank/DDBJ whole genome shotgun (WGS) entry which is preliminary data.</text>
</comment>
<sequence>MQVTQRDPAEPLWTAIGQTSNQLILYHPPSHALSVQSHAPLPTPTAGPSRPRQPLLLAYDPPTPTPLVQLCPYCSQALPSDSVPLSRDDSTADIAALSRTPYFRVLERAHEGSMPPSPRLRNVSVAPSMESDEDGDQDGGQEGGTGLGEDDGGSLPSKGYYERFFREERRLGMGAEGTVFLATHVIGGNVLGTYAVKKIAVGESKEYLIRMLREVRLLETLRHPNIIPYHHSWIEPTHFSAFGPPINALHVLMMYATAGNLDTFLLARTHTLDPSGPGRTAADLGDADSLGQLPREERIKAFKKRRASGVGRKEENRGVMMLGVAEVLRLFGDVVEGLAFLHSNSIVHLDLKCSNVLLHWEEGGLIPKALISDFGTSEELLLGQRQRTGHTGTMEYMAPETLVVDAKGQWRPTDSHGDMWSLGMILHKLLFLALPYTATADFDELQAEIIRYTGFQPSQDLINSCERRHVPRSLLLLLSKLVCVNPDQRPTADKVRAALKKMVSWSLTALLQADGLTCPFLASPSRHPIRDRADRDAGTHIARISVMDHRSFTPGQTVPDRNSSSGVYSEDHVAATVRLGWQVPAGGVRSACIGAF</sequence>
<dbReference type="GO" id="GO:0005737">
    <property type="term" value="C:cytoplasm"/>
    <property type="evidence" value="ECO:0007669"/>
    <property type="project" value="TreeGrafter"/>
</dbReference>
<feature type="region of interest" description="Disordered" evidence="6">
    <location>
        <begin position="108"/>
        <end position="156"/>
    </location>
</feature>
<dbReference type="EMBL" id="JAKWFO010000005">
    <property type="protein sequence ID" value="KAI9635482.1"/>
    <property type="molecule type" value="Genomic_DNA"/>
</dbReference>
<dbReference type="InterPro" id="IPR011009">
    <property type="entry name" value="Kinase-like_dom_sf"/>
</dbReference>
<name>A0AA38H7P9_9TREE</name>
<evidence type="ECO:0000313" key="8">
    <source>
        <dbReference type="EMBL" id="KAI9635482.1"/>
    </source>
</evidence>
<dbReference type="PROSITE" id="PS50011">
    <property type="entry name" value="PROTEIN_KINASE_DOM"/>
    <property type="match status" value="1"/>
</dbReference>
<evidence type="ECO:0000256" key="3">
    <source>
        <dbReference type="ARBA" id="ARBA00022777"/>
    </source>
</evidence>
<dbReference type="GO" id="GO:0004672">
    <property type="term" value="F:protein kinase activity"/>
    <property type="evidence" value="ECO:0007669"/>
    <property type="project" value="InterPro"/>
</dbReference>
<proteinExistence type="inferred from homology"/>
<keyword evidence="4" id="KW-0067">ATP-binding</keyword>
<evidence type="ECO:0000313" key="9">
    <source>
        <dbReference type="Proteomes" id="UP001164286"/>
    </source>
</evidence>
<gene>
    <name evidence="8" type="ORF">MKK02DRAFT_36718</name>
</gene>
<dbReference type="InterPro" id="IPR008271">
    <property type="entry name" value="Ser/Thr_kinase_AS"/>
</dbReference>
<dbReference type="AlphaFoldDB" id="A0AA38H7P9"/>
<dbReference type="Proteomes" id="UP001164286">
    <property type="component" value="Unassembled WGS sequence"/>
</dbReference>
<keyword evidence="2" id="KW-0547">Nucleotide-binding</keyword>
<dbReference type="Gene3D" id="1.10.510.10">
    <property type="entry name" value="Transferase(Phosphotransferase) domain 1"/>
    <property type="match status" value="1"/>
</dbReference>
<dbReference type="SUPFAM" id="SSF56112">
    <property type="entry name" value="Protein kinase-like (PK-like)"/>
    <property type="match status" value="1"/>
</dbReference>
<feature type="compositionally biased region" description="Acidic residues" evidence="6">
    <location>
        <begin position="130"/>
        <end position="139"/>
    </location>
</feature>
<dbReference type="GO" id="GO:0005524">
    <property type="term" value="F:ATP binding"/>
    <property type="evidence" value="ECO:0007669"/>
    <property type="project" value="UniProtKB-KW"/>
</dbReference>
<feature type="domain" description="Protein kinase" evidence="7">
    <location>
        <begin position="165"/>
        <end position="503"/>
    </location>
</feature>
<dbReference type="RefSeq" id="XP_052945259.1">
    <property type="nucleotide sequence ID" value="XM_053089483.1"/>
</dbReference>
<dbReference type="InterPro" id="IPR000719">
    <property type="entry name" value="Prot_kinase_dom"/>
</dbReference>
<dbReference type="PROSITE" id="PS00108">
    <property type="entry name" value="PROTEIN_KINASE_ST"/>
    <property type="match status" value="1"/>
</dbReference>
<organism evidence="8 9">
    <name type="scientific">Dioszegia hungarica</name>
    <dbReference type="NCBI Taxonomy" id="4972"/>
    <lineage>
        <taxon>Eukaryota</taxon>
        <taxon>Fungi</taxon>
        <taxon>Dikarya</taxon>
        <taxon>Basidiomycota</taxon>
        <taxon>Agaricomycotina</taxon>
        <taxon>Tremellomycetes</taxon>
        <taxon>Tremellales</taxon>
        <taxon>Bulleribasidiaceae</taxon>
        <taxon>Dioszegia</taxon>
    </lineage>
</organism>
<accession>A0AA38H7P9</accession>
<dbReference type="Pfam" id="PF00069">
    <property type="entry name" value="Pkinase"/>
    <property type="match status" value="1"/>
</dbReference>
<evidence type="ECO:0000256" key="4">
    <source>
        <dbReference type="ARBA" id="ARBA00022840"/>
    </source>
</evidence>
<dbReference type="SMART" id="SM00220">
    <property type="entry name" value="S_TKc"/>
    <property type="match status" value="1"/>
</dbReference>
<evidence type="ECO:0000256" key="5">
    <source>
        <dbReference type="ARBA" id="ARBA00037982"/>
    </source>
</evidence>
<comment type="similarity">
    <text evidence="5">Belongs to the protein kinase superfamily. Ser/Thr protein kinase family. GCN2 subfamily.</text>
</comment>
<dbReference type="InterPro" id="IPR050339">
    <property type="entry name" value="CC_SR_Kinase"/>
</dbReference>
<protein>
    <submittedName>
        <fullName evidence="8">Kinase-like domain-containing protein</fullName>
    </submittedName>
</protein>
<evidence type="ECO:0000256" key="1">
    <source>
        <dbReference type="ARBA" id="ARBA00022679"/>
    </source>
</evidence>